<comment type="caution">
    <text evidence="2">The sequence shown here is derived from an EMBL/GenBank/DDBJ whole genome shotgun (WGS) entry which is preliminary data.</text>
</comment>
<dbReference type="Proteomes" id="UP000680865">
    <property type="component" value="Unassembled WGS sequence"/>
</dbReference>
<dbReference type="Gene3D" id="3.30.420.40">
    <property type="match status" value="4"/>
</dbReference>
<dbReference type="InterPro" id="IPR043129">
    <property type="entry name" value="ATPase_NBD"/>
</dbReference>
<evidence type="ECO:0000256" key="1">
    <source>
        <dbReference type="ARBA" id="ARBA00006479"/>
    </source>
</evidence>
<accession>A0A919SG47</accession>
<dbReference type="Gene3D" id="1.10.10.10">
    <property type="entry name" value="Winged helix-like DNA-binding domain superfamily/Winged helix DNA-binding domain"/>
    <property type="match status" value="2"/>
</dbReference>
<dbReference type="RefSeq" id="WP_212997206.1">
    <property type="nucleotide sequence ID" value="NZ_BAAATW010000003.1"/>
</dbReference>
<protein>
    <recommendedName>
        <fullName evidence="4">ROK family protein</fullName>
    </recommendedName>
</protein>
<dbReference type="InterPro" id="IPR000600">
    <property type="entry name" value="ROK"/>
</dbReference>
<dbReference type="Pfam" id="PF00480">
    <property type="entry name" value="ROK"/>
    <property type="match status" value="2"/>
</dbReference>
<evidence type="ECO:0000313" key="2">
    <source>
        <dbReference type="EMBL" id="GIM71054.1"/>
    </source>
</evidence>
<dbReference type="PANTHER" id="PTHR18964">
    <property type="entry name" value="ROK (REPRESSOR, ORF, KINASE) FAMILY"/>
    <property type="match status" value="1"/>
</dbReference>
<gene>
    <name evidence="2" type="ORF">Aco04nite_23500</name>
</gene>
<dbReference type="SUPFAM" id="SSF46785">
    <property type="entry name" value="Winged helix' DNA-binding domain"/>
    <property type="match status" value="2"/>
</dbReference>
<keyword evidence="3" id="KW-1185">Reference proteome</keyword>
<dbReference type="InterPro" id="IPR049874">
    <property type="entry name" value="ROK_cs"/>
</dbReference>
<dbReference type="PROSITE" id="PS01125">
    <property type="entry name" value="ROK"/>
    <property type="match status" value="1"/>
</dbReference>
<dbReference type="SUPFAM" id="SSF53067">
    <property type="entry name" value="Actin-like ATPase domain"/>
    <property type="match status" value="2"/>
</dbReference>
<evidence type="ECO:0008006" key="4">
    <source>
        <dbReference type="Google" id="ProtNLM"/>
    </source>
</evidence>
<proteinExistence type="inferred from homology"/>
<dbReference type="PANTHER" id="PTHR18964:SF173">
    <property type="entry name" value="GLUCOKINASE"/>
    <property type="match status" value="1"/>
</dbReference>
<name>A0A919SG47_9ACTN</name>
<dbReference type="EMBL" id="BOQP01000008">
    <property type="protein sequence ID" value="GIM71054.1"/>
    <property type="molecule type" value="Genomic_DNA"/>
</dbReference>
<dbReference type="AlphaFoldDB" id="A0A919SG47"/>
<sequence length="776" mass="79757">MTPRPGGRRVHVVSRDYLLSIVRGAGELSRAELVRRTGMARVTVNGMVAELLTAGLLAEGAATVAAGPGRPARMLTLGPAAGCVVGAVVGGPGVRVAVADLTGAILVEHDRDLDTSDVTGSLDAVAALIRDCVAEAGTERGRIWSTVVGFSAPIGTSTGAIVASSVLPGWGGVVPATELQQRLGHRVTVRNDADLSLIGEVAHGAAGGHRNVCYLRISTGIGCGLLLDGHVHHGATGAAGEIGHVQVDETGALCRCGNRGCLETIASPREILAMLAVTYGENLTAERVTEIARHDATAERVLADAGRMIGRVVADLANTINPSLVVLDGPLIEPEGTIIQGVRESLRRYAQPEVADTTVVRASALDGRAPILGAVSAAVDATPAARGSRVFDAAPDGASPTVRERAVRRRMITDLLRARGTVERSDIVKLTRLPRAAVIELLAELDHDGIVETTAPVGERRAGRPSPHFRIAAPPGLLMGLALTASGIRAVVTDGAGTVRHDDTDAVPIGLSGATHLRRAAEFGRDLLLRHGHDLSELRAAAVSVPSPVDPTTGRFGARGVLPMFAGFNPGDEITAVLGVPVTVENNADLAALAETRHGAAKGARDLLYLRADQYTGAGIIAGGRMHRGAIGYAGEVGHLNVREVGPFCVCGSRGCLSVYLSPAYFAALLDNGAATTRPTEADLLALAAADHRPVQRALADAGRLIGRSVASVCNVLNPAVVVVGGGFATAGPFVVDGVREALLRHCSPSATAGLTVVPTSLGADAEILGAIETLL</sequence>
<dbReference type="InterPro" id="IPR036388">
    <property type="entry name" value="WH-like_DNA-bd_sf"/>
</dbReference>
<organism evidence="2 3">
    <name type="scientific">Winogradskya consettensis</name>
    <dbReference type="NCBI Taxonomy" id="113560"/>
    <lineage>
        <taxon>Bacteria</taxon>
        <taxon>Bacillati</taxon>
        <taxon>Actinomycetota</taxon>
        <taxon>Actinomycetes</taxon>
        <taxon>Micromonosporales</taxon>
        <taxon>Micromonosporaceae</taxon>
        <taxon>Winogradskya</taxon>
    </lineage>
</organism>
<reference evidence="2" key="1">
    <citation type="submission" date="2021-03" db="EMBL/GenBank/DDBJ databases">
        <title>Whole genome shotgun sequence of Actinoplanes consettensis NBRC 14913.</title>
        <authorList>
            <person name="Komaki H."/>
            <person name="Tamura T."/>
        </authorList>
    </citation>
    <scope>NUCLEOTIDE SEQUENCE</scope>
    <source>
        <strain evidence="2">NBRC 14913</strain>
    </source>
</reference>
<dbReference type="InterPro" id="IPR036390">
    <property type="entry name" value="WH_DNA-bd_sf"/>
</dbReference>
<comment type="similarity">
    <text evidence="1">Belongs to the ROK (NagC/XylR) family.</text>
</comment>
<evidence type="ECO:0000313" key="3">
    <source>
        <dbReference type="Proteomes" id="UP000680865"/>
    </source>
</evidence>